<dbReference type="GeneID" id="14918101"/>
<reference evidence="2 3" key="1">
    <citation type="journal article" date="2013" name="Genome Biol.">
        <title>Genome of Acanthamoeba castellanii highlights extensive lateral gene transfer and early evolution of tyrosine kinase signaling.</title>
        <authorList>
            <person name="Clarke M."/>
            <person name="Lohan A.J."/>
            <person name="Liu B."/>
            <person name="Lagkouvardos I."/>
            <person name="Roy S."/>
            <person name="Zafar N."/>
            <person name="Bertelli C."/>
            <person name="Schilde C."/>
            <person name="Kianianmomeni A."/>
            <person name="Burglin T.R."/>
            <person name="Frech C."/>
            <person name="Turcotte B."/>
            <person name="Kopec K.O."/>
            <person name="Synnott J.M."/>
            <person name="Choo C."/>
            <person name="Paponov I."/>
            <person name="Finkler A."/>
            <person name="Soon Heng Tan C."/>
            <person name="Hutchins A.P."/>
            <person name="Weinmeier T."/>
            <person name="Rattei T."/>
            <person name="Chu J.S."/>
            <person name="Gimenez G."/>
            <person name="Irimia M."/>
            <person name="Rigden D.J."/>
            <person name="Fitzpatrick D.A."/>
            <person name="Lorenzo-Morales J."/>
            <person name="Bateman A."/>
            <person name="Chiu C.H."/>
            <person name="Tang P."/>
            <person name="Hegemann P."/>
            <person name="Fromm H."/>
            <person name="Raoult D."/>
            <person name="Greub G."/>
            <person name="Miranda-Saavedra D."/>
            <person name="Chen N."/>
            <person name="Nash P."/>
            <person name="Ginger M.L."/>
            <person name="Horn M."/>
            <person name="Schaap P."/>
            <person name="Caler L."/>
            <person name="Loftus B."/>
        </authorList>
    </citation>
    <scope>NUCLEOTIDE SEQUENCE [LARGE SCALE GENOMIC DNA]</scope>
    <source>
        <strain evidence="2 3">Neff</strain>
    </source>
</reference>
<evidence type="ECO:0000313" key="2">
    <source>
        <dbReference type="EMBL" id="ELR17795.1"/>
    </source>
</evidence>
<protein>
    <submittedName>
        <fullName evidence="2">Uncharacterized protein</fullName>
    </submittedName>
</protein>
<feature type="non-terminal residue" evidence="2">
    <location>
        <position position="239"/>
    </location>
</feature>
<gene>
    <name evidence="2" type="ORF">ACA1_066160</name>
</gene>
<evidence type="ECO:0000256" key="1">
    <source>
        <dbReference type="SAM" id="MobiDB-lite"/>
    </source>
</evidence>
<keyword evidence="3" id="KW-1185">Reference proteome</keyword>
<dbReference type="VEuPathDB" id="AmoebaDB:ACA1_066160"/>
<dbReference type="Proteomes" id="UP000011083">
    <property type="component" value="Unassembled WGS sequence"/>
</dbReference>
<dbReference type="RefSeq" id="XP_004339808.1">
    <property type="nucleotide sequence ID" value="XM_004339760.1"/>
</dbReference>
<dbReference type="KEGG" id="acan:ACA1_066160"/>
<sequence length="239" mass="25745">SSMHAPDNFTTAEQLPGNEFVHSRTWYGVITRNNAVSCAICPAREGSNELGRLLGSPQAAAGHAKSNQHRAREQRANFESPMFTVDQSAFCALCHQHMAASEVSAHLLTKHHHTTCGSIQAGSRSHKRGRDGPAKKQRTEAWTVQLAASPLVPLPMMSLEAVPTPADHQLLLRIKHLRALTGSVDQAWRAACDGDYGLAQLILDGYTSAVATLLSVSGPTPPEQQHILNVVQLRSPASA</sequence>
<feature type="region of interest" description="Disordered" evidence="1">
    <location>
        <begin position="116"/>
        <end position="139"/>
    </location>
</feature>
<organism evidence="2 3">
    <name type="scientific">Acanthamoeba castellanii (strain ATCC 30010 / Neff)</name>
    <dbReference type="NCBI Taxonomy" id="1257118"/>
    <lineage>
        <taxon>Eukaryota</taxon>
        <taxon>Amoebozoa</taxon>
        <taxon>Discosea</taxon>
        <taxon>Longamoebia</taxon>
        <taxon>Centramoebida</taxon>
        <taxon>Acanthamoebidae</taxon>
        <taxon>Acanthamoeba</taxon>
    </lineage>
</organism>
<feature type="non-terminal residue" evidence="2">
    <location>
        <position position="1"/>
    </location>
</feature>
<dbReference type="EMBL" id="KB007974">
    <property type="protein sequence ID" value="ELR17795.1"/>
    <property type="molecule type" value="Genomic_DNA"/>
</dbReference>
<evidence type="ECO:0000313" key="3">
    <source>
        <dbReference type="Proteomes" id="UP000011083"/>
    </source>
</evidence>
<accession>L8GXS1</accession>
<feature type="compositionally biased region" description="Basic and acidic residues" evidence="1">
    <location>
        <begin position="130"/>
        <end position="139"/>
    </location>
</feature>
<name>L8GXS1_ACACF</name>
<proteinExistence type="predicted"/>
<dbReference type="AlphaFoldDB" id="L8GXS1"/>